<dbReference type="SMART" id="SM00465">
    <property type="entry name" value="GIYc"/>
    <property type="match status" value="1"/>
</dbReference>
<dbReference type="PANTHER" id="PTHR24029">
    <property type="entry name" value="UVRABC SYSTEM PROTEIN B"/>
    <property type="match status" value="1"/>
</dbReference>
<feature type="domain" description="Helicase ATP-binding" evidence="7">
    <location>
        <begin position="112"/>
        <end position="258"/>
    </location>
</feature>
<dbReference type="PANTHER" id="PTHR24029:SF0">
    <property type="entry name" value="UVRABC SYSTEM PROTEIN B"/>
    <property type="match status" value="1"/>
</dbReference>
<dbReference type="InterPro" id="IPR047296">
    <property type="entry name" value="GIY-YIG_UvrC_Cho"/>
</dbReference>
<dbReference type="GO" id="GO:0006289">
    <property type="term" value="P:nucleotide-excision repair"/>
    <property type="evidence" value="ECO:0007669"/>
    <property type="project" value="InterPro"/>
</dbReference>
<dbReference type="InterPro" id="IPR001162">
    <property type="entry name" value="UvrC_RNase_H_dom"/>
</dbReference>
<dbReference type="InterPro" id="IPR038476">
    <property type="entry name" value="UvrC_RNase_H_dom_sf"/>
</dbReference>
<keyword evidence="4" id="KW-0732">Signal</keyword>
<dbReference type="SUPFAM" id="SSF82771">
    <property type="entry name" value="GIY-YIG endonuclease"/>
    <property type="match status" value="1"/>
</dbReference>
<evidence type="ECO:0000313" key="10">
    <source>
        <dbReference type="Proteomes" id="UP001165122"/>
    </source>
</evidence>
<dbReference type="Pfam" id="PF12344">
    <property type="entry name" value="UvrB"/>
    <property type="match status" value="1"/>
</dbReference>
<feature type="chain" id="PRO_5040755350" description="Excinuclease ABC subunit B" evidence="4">
    <location>
        <begin position="24"/>
        <end position="1336"/>
    </location>
</feature>
<dbReference type="InterPro" id="IPR024759">
    <property type="entry name" value="UvrB_YAD/RRR_dom"/>
</dbReference>
<gene>
    <name evidence="9" type="ORF">TrLO_g10282</name>
</gene>
<proteinExistence type="predicted"/>
<dbReference type="InterPro" id="IPR004807">
    <property type="entry name" value="UvrB"/>
</dbReference>
<feature type="signal peptide" evidence="4">
    <location>
        <begin position="1"/>
        <end position="23"/>
    </location>
</feature>
<dbReference type="InterPro" id="IPR006935">
    <property type="entry name" value="Helicase/UvrB_N"/>
</dbReference>
<dbReference type="OrthoDB" id="16911at2759"/>
<evidence type="ECO:0000259" key="7">
    <source>
        <dbReference type="PROSITE" id="PS51192"/>
    </source>
</evidence>
<feature type="domain" description="UvrC family homology region profile" evidence="6">
    <location>
        <begin position="1122"/>
        <end position="1251"/>
    </location>
</feature>
<dbReference type="SUPFAM" id="SSF52540">
    <property type="entry name" value="P-loop containing nucleoside triphosphate hydrolases"/>
    <property type="match status" value="2"/>
</dbReference>
<comment type="caution">
    <text evidence="9">The sequence shown here is derived from an EMBL/GenBank/DDBJ whole genome shotgun (WGS) entry which is preliminary data.</text>
</comment>
<evidence type="ECO:0000256" key="4">
    <source>
        <dbReference type="SAM" id="SignalP"/>
    </source>
</evidence>
<keyword evidence="2" id="KW-0267">Excision nuclease</keyword>
<evidence type="ECO:0000259" key="8">
    <source>
        <dbReference type="PROSITE" id="PS51194"/>
    </source>
</evidence>
<keyword evidence="1" id="KW-0228">DNA excision</keyword>
<dbReference type="PROSITE" id="PS51192">
    <property type="entry name" value="HELICASE_ATP_BIND_1"/>
    <property type="match status" value="1"/>
</dbReference>
<name>A0A9W7KY65_9STRA</name>
<organism evidence="9 10">
    <name type="scientific">Triparma laevis f. longispina</name>
    <dbReference type="NCBI Taxonomy" id="1714387"/>
    <lineage>
        <taxon>Eukaryota</taxon>
        <taxon>Sar</taxon>
        <taxon>Stramenopiles</taxon>
        <taxon>Ochrophyta</taxon>
        <taxon>Bolidophyceae</taxon>
        <taxon>Parmales</taxon>
        <taxon>Triparmaceae</taxon>
        <taxon>Triparma</taxon>
    </lineage>
</organism>
<protein>
    <recommendedName>
        <fullName evidence="11">Excinuclease ABC subunit B</fullName>
    </recommendedName>
</protein>
<dbReference type="Pfam" id="PF08459">
    <property type="entry name" value="UvrC_RNaseH_dom"/>
    <property type="match status" value="1"/>
</dbReference>
<dbReference type="Pfam" id="PF00271">
    <property type="entry name" value="Helicase_C"/>
    <property type="match status" value="1"/>
</dbReference>
<dbReference type="Gene3D" id="3.40.50.300">
    <property type="entry name" value="P-loop containing nucleotide triphosphate hydrolases"/>
    <property type="match status" value="3"/>
</dbReference>
<dbReference type="Proteomes" id="UP001165122">
    <property type="component" value="Unassembled WGS sequence"/>
</dbReference>
<dbReference type="GO" id="GO:0016887">
    <property type="term" value="F:ATP hydrolysis activity"/>
    <property type="evidence" value="ECO:0007669"/>
    <property type="project" value="InterPro"/>
</dbReference>
<feature type="region of interest" description="Disordered" evidence="3">
    <location>
        <begin position="59"/>
        <end position="83"/>
    </location>
</feature>
<dbReference type="InterPro" id="IPR000305">
    <property type="entry name" value="GIY-YIG_endonuc"/>
</dbReference>
<dbReference type="Pfam" id="PF01541">
    <property type="entry name" value="GIY-YIG"/>
    <property type="match status" value="1"/>
</dbReference>
<feature type="domain" description="Helicase C-terminal" evidence="8">
    <location>
        <begin position="558"/>
        <end position="722"/>
    </location>
</feature>
<dbReference type="SMART" id="SM00490">
    <property type="entry name" value="HELICc"/>
    <property type="match status" value="1"/>
</dbReference>
<keyword evidence="2" id="KW-0234">DNA repair</keyword>
<evidence type="ECO:0000256" key="3">
    <source>
        <dbReference type="SAM" id="MobiDB-lite"/>
    </source>
</evidence>
<keyword evidence="10" id="KW-1185">Reference proteome</keyword>
<dbReference type="Gene3D" id="3.40.1440.10">
    <property type="entry name" value="GIY-YIG endonuclease"/>
    <property type="match status" value="1"/>
</dbReference>
<dbReference type="PROSITE" id="PS51194">
    <property type="entry name" value="HELICASE_CTER"/>
    <property type="match status" value="1"/>
</dbReference>
<dbReference type="GO" id="GO:0005524">
    <property type="term" value="F:ATP binding"/>
    <property type="evidence" value="ECO:0007669"/>
    <property type="project" value="InterPro"/>
</dbReference>
<dbReference type="CDD" id="cd10434">
    <property type="entry name" value="GIY-YIG_UvrC_Cho"/>
    <property type="match status" value="1"/>
</dbReference>
<dbReference type="InterPro" id="IPR014001">
    <property type="entry name" value="Helicase_ATP-bd"/>
</dbReference>
<dbReference type="InterPro" id="IPR027417">
    <property type="entry name" value="P-loop_NTPase"/>
</dbReference>
<dbReference type="EMBL" id="BRXW01000237">
    <property type="protein sequence ID" value="GMI15754.1"/>
    <property type="molecule type" value="Genomic_DNA"/>
</dbReference>
<dbReference type="SMART" id="SM00487">
    <property type="entry name" value="DEXDc"/>
    <property type="match status" value="1"/>
</dbReference>
<reference evidence="10" key="1">
    <citation type="journal article" date="2023" name="Commun. Biol.">
        <title>Genome analysis of Parmales, the sister group of diatoms, reveals the evolutionary specialization of diatoms from phago-mixotrophs to photoautotrophs.</title>
        <authorList>
            <person name="Ban H."/>
            <person name="Sato S."/>
            <person name="Yoshikawa S."/>
            <person name="Yamada K."/>
            <person name="Nakamura Y."/>
            <person name="Ichinomiya M."/>
            <person name="Sato N."/>
            <person name="Blanc-Mathieu R."/>
            <person name="Endo H."/>
            <person name="Kuwata A."/>
            <person name="Ogata H."/>
        </authorList>
    </citation>
    <scope>NUCLEOTIDE SEQUENCE [LARGE SCALE GENOMIC DNA]</scope>
    <source>
        <strain evidence="10">NIES 3700</strain>
    </source>
</reference>
<dbReference type="GO" id="GO:0009380">
    <property type="term" value="C:excinuclease repair complex"/>
    <property type="evidence" value="ECO:0007669"/>
    <property type="project" value="InterPro"/>
</dbReference>
<evidence type="ECO:0000256" key="1">
    <source>
        <dbReference type="ARBA" id="ARBA00022769"/>
    </source>
</evidence>
<dbReference type="GO" id="GO:0009381">
    <property type="term" value="F:excinuclease ABC activity"/>
    <property type="evidence" value="ECO:0007669"/>
    <property type="project" value="InterPro"/>
</dbReference>
<evidence type="ECO:0000259" key="6">
    <source>
        <dbReference type="PROSITE" id="PS50165"/>
    </source>
</evidence>
<dbReference type="InterPro" id="IPR001650">
    <property type="entry name" value="Helicase_C-like"/>
</dbReference>
<accession>A0A9W7KY65</accession>
<evidence type="ECO:0008006" key="11">
    <source>
        <dbReference type="Google" id="ProtNLM"/>
    </source>
</evidence>
<dbReference type="InterPro" id="IPR035901">
    <property type="entry name" value="GIY-YIG_endonuc_sf"/>
</dbReference>
<sequence length="1336" mass="150738">MLPNLPTTILLTLLFAMMRPSAPFLLRFTPLLPKQGSFSSPRTLRSTLQYKNLTTITYDEEPSQRPVSTPPIYEPPNSSNNPHVVRKNPFKVVSKFVPSGDQPNAIRELVSQLSNPTTKYTTLKGITGSGKSFVMSHTIAQLQKPALILCPTKTLAAQLCRELRSFLPNNAVELFVSYYNYYTPESFIESSNTYIAKKSSVNDEIDSLRHRATRALFTRSDVVVVASVSCIYGLGLPADYLDAARDIQVGARGDINFYKDVLNKMLYSTPEDNWGVKRGEYLLNYQNNTIKVWPPYEVEPVEIAFDQATSTVSNIIRITPTDSAESSKTIDLTSPTLQPSDLKIETLDNYYIYPARHFVTKKSRVEEACVEIEKEMKQQVRKLRNVDYNFEAADRLKNRVTNDLLLLRETGFCSGVENYSRHLAGRAQGVPPETLLDYLKFSGSGGSANITPGKKAESDWLLLVDESHVTLPQLRAMYHGDRARKMSLVKNGYRLPSAFDNRPLQDSEFWDRIDQAMFISATPGKFERELSPNGGVDMLIRPTNIVDPEIAVRPTKTQLKDLLKEIEERAARGEKTLAMALTKRDAEDMSSYLIEHGAKAAYIHSDLNTVERADALKMLQNNTIDCLVGVNLMREGIDLPQVSLVAIMSADCEGFLRSETALIQMVGRAARNINGNAIFYADKITRSMQRCLDETERRRSRQIEYNEVNGLEPISTTGSEIKSIFDIFREEANTNSLSQQAEWSRMPKKEVTYAANKPSLDPTITELVHNLPAKPGIYKFYANKEDRFPLYIGKAKDLKKRCKNYLTGKDSRPRINKMMEGVKWVEAVITPSERDALHLEAKMINLLQPAYNVCLKDDTSFPYICASTPKENTQYGGLPTFERVPRKNFKTNPNFDYEYFGPYSSSFEVDKILTNAEVEYSLRKLAFEAKNGEAKEVSRVNYLENFENCKSELFELENKGYVGEGVSAHSPIDLLFDEETNFSRDVVALTPLKKGEVLVKVLQLRKGIYRGSFDYRLSLGAEAGDEEHRYGDAIYKALESHYHDDSKRVSDDYDHKPENVMTQLPLDRESVKILKSLLKKGTTVRAPRKSGTNTKTDKVAMQFAIDNCNAAAEQILEIMPPSMTQRGTTNKQIKERQASLKSMLNLTDVPRVIECFDVSHHAGEDAVCSRVVFKDGRPHKESYRQFNIKSFTGNDDYRSLTEVLKRRFSRVGGEREGEGEGKGEVQVEVEEAWQVPDLVLIDGGKGQLKAALKGMEEAGVGVVNGDSGGTGLEVKLCSIAKKNEDVYTYVEDGTRQIVNSEPDEAGVLMLREIRDESHRFAVLNMRRRRKNRMMKS</sequence>
<evidence type="ECO:0000256" key="2">
    <source>
        <dbReference type="ARBA" id="ARBA00022881"/>
    </source>
</evidence>
<dbReference type="Pfam" id="PF04851">
    <property type="entry name" value="ResIII"/>
    <property type="match status" value="1"/>
</dbReference>
<evidence type="ECO:0000259" key="5">
    <source>
        <dbReference type="PROSITE" id="PS50164"/>
    </source>
</evidence>
<dbReference type="PROSITE" id="PS50165">
    <property type="entry name" value="UVRC"/>
    <property type="match status" value="1"/>
</dbReference>
<keyword evidence="2" id="KW-0227">DNA damage</keyword>
<feature type="domain" description="GIY-YIG" evidence="5">
    <location>
        <begin position="773"/>
        <end position="853"/>
    </location>
</feature>
<dbReference type="Gene3D" id="3.30.420.340">
    <property type="entry name" value="UvrC, RNAse H endonuclease domain"/>
    <property type="match status" value="1"/>
</dbReference>
<dbReference type="PROSITE" id="PS50164">
    <property type="entry name" value="GIY_YIG"/>
    <property type="match status" value="1"/>
</dbReference>
<dbReference type="GO" id="GO:0003677">
    <property type="term" value="F:DNA binding"/>
    <property type="evidence" value="ECO:0007669"/>
    <property type="project" value="InterPro"/>
</dbReference>
<evidence type="ECO:0000313" key="9">
    <source>
        <dbReference type="EMBL" id="GMI15754.1"/>
    </source>
</evidence>